<accession>A0ABP5LSZ5</accession>
<keyword evidence="3" id="KW-1185">Reference proteome</keyword>
<dbReference type="EMBL" id="BAAANT010000037">
    <property type="protein sequence ID" value="GAA2153344.1"/>
    <property type="molecule type" value="Genomic_DNA"/>
</dbReference>
<name>A0ABP5LSZ5_9ACTN</name>
<comment type="caution">
    <text evidence="2">The sequence shown here is derived from an EMBL/GenBank/DDBJ whole genome shotgun (WGS) entry which is preliminary data.</text>
</comment>
<dbReference type="Gene3D" id="1.10.10.10">
    <property type="entry name" value="Winged helix-like DNA-binding domain superfamily/Winged helix DNA-binding domain"/>
    <property type="match status" value="1"/>
</dbReference>
<comment type="similarity">
    <text evidence="1">Belongs to the ROK (NagC/XylR) family.</text>
</comment>
<dbReference type="InterPro" id="IPR036388">
    <property type="entry name" value="WH-like_DNA-bd_sf"/>
</dbReference>
<dbReference type="SUPFAM" id="SSF46785">
    <property type="entry name" value="Winged helix' DNA-binding domain"/>
    <property type="match status" value="1"/>
</dbReference>
<proteinExistence type="inferred from homology"/>
<dbReference type="InterPro" id="IPR036390">
    <property type="entry name" value="WH_DNA-bd_sf"/>
</dbReference>
<dbReference type="PANTHER" id="PTHR18964:SF149">
    <property type="entry name" value="BIFUNCTIONAL UDP-N-ACETYLGLUCOSAMINE 2-EPIMERASE_N-ACETYLMANNOSAMINE KINASE"/>
    <property type="match status" value="1"/>
</dbReference>
<protein>
    <submittedName>
        <fullName evidence="2">ROK family transcriptional regulator</fullName>
    </submittedName>
</protein>
<dbReference type="InterPro" id="IPR043129">
    <property type="entry name" value="ATPase_NBD"/>
</dbReference>
<evidence type="ECO:0000313" key="2">
    <source>
        <dbReference type="EMBL" id="GAA2153344.1"/>
    </source>
</evidence>
<evidence type="ECO:0000313" key="3">
    <source>
        <dbReference type="Proteomes" id="UP001422759"/>
    </source>
</evidence>
<dbReference type="Gene3D" id="3.30.420.40">
    <property type="match status" value="2"/>
</dbReference>
<dbReference type="InterPro" id="IPR000600">
    <property type="entry name" value="ROK"/>
</dbReference>
<dbReference type="SUPFAM" id="SSF53067">
    <property type="entry name" value="Actin-like ATPase domain"/>
    <property type="match status" value="1"/>
</dbReference>
<sequence>MNAASVLRTVLDHGPVARSRIAALSGLSPAAVSRQVVGLLALGLLGERPELAGAGSVGRPQLPVDIDTERLAVAGVHVGAPYSTLSLLDLRGNLLVQEVLDHRGLTGRPVLDRLLARIPGFLAEVPGGRQVFGLGAITGGTVDPERGVTVRHEPLGWYEVPLGRLLERASGLPVRVDNHARALAQAEILFGRPAARRSLVQLFVGHVVDVALAVGGRVHLGPQGATGEVAHLRVPGGTADCPCGRRGCFAAAASDTTLYRDAVTAGVIAAPERAEMIAAVRAGDARADRLVLRRARLIGQAVALLVDVVNPDVVVLTETFAVLDERYLDAVRAEVLHHSHLGGGPELVVTPRCGRDALAVAAGAAVLGELFRSPLSCLGRPAPAVT</sequence>
<evidence type="ECO:0000256" key="1">
    <source>
        <dbReference type="ARBA" id="ARBA00006479"/>
    </source>
</evidence>
<gene>
    <name evidence="2" type="ORF">GCM10009760_50960</name>
</gene>
<organism evidence="2 3">
    <name type="scientific">Kitasatospora kazusensis</name>
    <dbReference type="NCBI Taxonomy" id="407974"/>
    <lineage>
        <taxon>Bacteria</taxon>
        <taxon>Bacillati</taxon>
        <taxon>Actinomycetota</taxon>
        <taxon>Actinomycetes</taxon>
        <taxon>Kitasatosporales</taxon>
        <taxon>Streptomycetaceae</taxon>
        <taxon>Kitasatospora</taxon>
    </lineage>
</organism>
<dbReference type="Proteomes" id="UP001422759">
    <property type="component" value="Unassembled WGS sequence"/>
</dbReference>
<dbReference type="PANTHER" id="PTHR18964">
    <property type="entry name" value="ROK (REPRESSOR, ORF, KINASE) FAMILY"/>
    <property type="match status" value="1"/>
</dbReference>
<dbReference type="RefSeq" id="WP_344468292.1">
    <property type="nucleotide sequence ID" value="NZ_BAAANT010000037.1"/>
</dbReference>
<reference evidence="3" key="1">
    <citation type="journal article" date="2019" name="Int. J. Syst. Evol. Microbiol.">
        <title>The Global Catalogue of Microorganisms (GCM) 10K type strain sequencing project: providing services to taxonomists for standard genome sequencing and annotation.</title>
        <authorList>
            <consortium name="The Broad Institute Genomics Platform"/>
            <consortium name="The Broad Institute Genome Sequencing Center for Infectious Disease"/>
            <person name="Wu L."/>
            <person name="Ma J."/>
        </authorList>
    </citation>
    <scope>NUCLEOTIDE SEQUENCE [LARGE SCALE GENOMIC DNA]</scope>
    <source>
        <strain evidence="3">JCM 14560</strain>
    </source>
</reference>
<dbReference type="Pfam" id="PF00480">
    <property type="entry name" value="ROK"/>
    <property type="match status" value="1"/>
</dbReference>